<name>A0A382MI34_9ZZZZ</name>
<evidence type="ECO:0000256" key="1">
    <source>
        <dbReference type="ARBA" id="ARBA00022448"/>
    </source>
</evidence>
<reference evidence="3" key="1">
    <citation type="submission" date="2018-05" db="EMBL/GenBank/DDBJ databases">
        <authorList>
            <person name="Lanie J.A."/>
            <person name="Ng W.-L."/>
            <person name="Kazmierczak K.M."/>
            <person name="Andrzejewski T.M."/>
            <person name="Davidsen T.M."/>
            <person name="Wayne K.J."/>
            <person name="Tettelin H."/>
            <person name="Glass J.I."/>
            <person name="Rusch D."/>
            <person name="Podicherti R."/>
            <person name="Tsui H.-C.T."/>
            <person name="Winkler M.E."/>
        </authorList>
    </citation>
    <scope>NUCLEOTIDE SEQUENCE</scope>
</reference>
<dbReference type="GO" id="GO:0016887">
    <property type="term" value="F:ATP hydrolysis activity"/>
    <property type="evidence" value="ECO:0007669"/>
    <property type="project" value="InterPro"/>
</dbReference>
<accession>A0A382MI34</accession>
<dbReference type="GO" id="GO:0005524">
    <property type="term" value="F:ATP binding"/>
    <property type="evidence" value="ECO:0007669"/>
    <property type="project" value="InterPro"/>
</dbReference>
<dbReference type="PANTHER" id="PTHR42788">
    <property type="entry name" value="TAURINE IMPORT ATP-BINDING PROTEIN-RELATED"/>
    <property type="match status" value="1"/>
</dbReference>
<dbReference type="PANTHER" id="PTHR42788:SF13">
    <property type="entry name" value="ALIPHATIC SULFONATES IMPORT ATP-BINDING PROTEIN SSUB"/>
    <property type="match status" value="1"/>
</dbReference>
<gene>
    <name evidence="3" type="ORF">METZ01_LOCUS300261</name>
</gene>
<evidence type="ECO:0000259" key="2">
    <source>
        <dbReference type="Pfam" id="PF00005"/>
    </source>
</evidence>
<dbReference type="InterPro" id="IPR003439">
    <property type="entry name" value="ABC_transporter-like_ATP-bd"/>
</dbReference>
<evidence type="ECO:0000313" key="3">
    <source>
        <dbReference type="EMBL" id="SVC47407.1"/>
    </source>
</evidence>
<sequence>NELLDLVNLKGFEKNYPEELSGGMQQRVSIARSLILEPQILFMDEPFGALDHITREKLNIELLNIWEKRKQTIIFITHNIREAIFLSDQILVMTSNPGKIKKIMTVDFERPRSDEIKKLQKFKDLELEGETLLKSDEDEKIN</sequence>
<feature type="non-terminal residue" evidence="3">
    <location>
        <position position="1"/>
    </location>
</feature>
<dbReference type="InterPro" id="IPR050166">
    <property type="entry name" value="ABC_transporter_ATP-bind"/>
</dbReference>
<dbReference type="EMBL" id="UINC01093189">
    <property type="protein sequence ID" value="SVC47407.1"/>
    <property type="molecule type" value="Genomic_DNA"/>
</dbReference>
<dbReference type="Pfam" id="PF00005">
    <property type="entry name" value="ABC_tran"/>
    <property type="match status" value="1"/>
</dbReference>
<protein>
    <recommendedName>
        <fullName evidence="2">ABC transporter domain-containing protein</fullName>
    </recommendedName>
</protein>
<proteinExistence type="predicted"/>
<dbReference type="InterPro" id="IPR027417">
    <property type="entry name" value="P-loop_NTPase"/>
</dbReference>
<dbReference type="AlphaFoldDB" id="A0A382MI34"/>
<dbReference type="SUPFAM" id="SSF52540">
    <property type="entry name" value="P-loop containing nucleoside triphosphate hydrolases"/>
    <property type="match status" value="1"/>
</dbReference>
<keyword evidence="1" id="KW-0813">Transport</keyword>
<dbReference type="Gene3D" id="3.40.50.300">
    <property type="entry name" value="P-loop containing nucleotide triphosphate hydrolases"/>
    <property type="match status" value="1"/>
</dbReference>
<feature type="domain" description="ABC transporter" evidence="2">
    <location>
        <begin position="2"/>
        <end position="47"/>
    </location>
</feature>
<organism evidence="3">
    <name type="scientific">marine metagenome</name>
    <dbReference type="NCBI Taxonomy" id="408172"/>
    <lineage>
        <taxon>unclassified sequences</taxon>
        <taxon>metagenomes</taxon>
        <taxon>ecological metagenomes</taxon>
    </lineage>
</organism>